<comment type="caution">
    <text evidence="2">The sequence shown here is derived from an EMBL/GenBank/DDBJ whole genome shotgun (WGS) entry which is preliminary data.</text>
</comment>
<dbReference type="InterPro" id="IPR012349">
    <property type="entry name" value="Split_barrel_FMN-bd"/>
</dbReference>
<evidence type="ECO:0000256" key="1">
    <source>
        <dbReference type="SAM" id="MobiDB-lite"/>
    </source>
</evidence>
<proteinExistence type="predicted"/>
<name>A0A316TM00_9ACTN</name>
<organism evidence="2 3">
    <name type="scientific">Nocardioides silvaticus</name>
    <dbReference type="NCBI Taxonomy" id="2201891"/>
    <lineage>
        <taxon>Bacteria</taxon>
        <taxon>Bacillati</taxon>
        <taxon>Actinomycetota</taxon>
        <taxon>Actinomycetes</taxon>
        <taxon>Propionibacteriales</taxon>
        <taxon>Nocardioidaceae</taxon>
        <taxon>Nocardioides</taxon>
    </lineage>
</organism>
<dbReference type="AlphaFoldDB" id="A0A316TM00"/>
<dbReference type="Pfam" id="PF12900">
    <property type="entry name" value="Pyridox_ox_2"/>
    <property type="match status" value="1"/>
</dbReference>
<dbReference type="EMBL" id="QGDD01000003">
    <property type="protein sequence ID" value="PWN03332.1"/>
    <property type="molecule type" value="Genomic_DNA"/>
</dbReference>
<feature type="compositionally biased region" description="Low complexity" evidence="1">
    <location>
        <begin position="1"/>
        <end position="14"/>
    </location>
</feature>
<accession>A0A316TM00</accession>
<feature type="compositionally biased region" description="Basic and acidic residues" evidence="1">
    <location>
        <begin position="28"/>
        <end position="47"/>
    </location>
</feature>
<dbReference type="Proteomes" id="UP000245507">
    <property type="component" value="Unassembled WGS sequence"/>
</dbReference>
<dbReference type="SUPFAM" id="SSF50475">
    <property type="entry name" value="FMN-binding split barrel"/>
    <property type="match status" value="1"/>
</dbReference>
<gene>
    <name evidence="2" type="ORF">DJ010_09490</name>
</gene>
<dbReference type="InterPro" id="IPR024747">
    <property type="entry name" value="Pyridox_Oxase-rel"/>
</dbReference>
<sequence length="248" mass="27695">MARAAAPRAAGGPMDRLDRRCLAGRTGDVPRDRDAALAPRSVRDQRGSGRSGCRHRDGGRPSRRHRAGNRPAGVPGHRGRGRWTLPRRVRSSDDEVVTTTHEIPYEDCEALLRAGVFGRIVLNRPTGPEILPVNYTVAGDAVLVRTAPGTLLDRHAHGAALVFEVDHANYERWHGWSVVARGVGQRVSRDQLTSVERSAPKPPPWVKREDEVWIRLPWVTLTGRRLGRGWNPLAELPVRRYGFEYDRS</sequence>
<feature type="region of interest" description="Disordered" evidence="1">
    <location>
        <begin position="1"/>
        <end position="82"/>
    </location>
</feature>
<evidence type="ECO:0000313" key="3">
    <source>
        <dbReference type="Proteomes" id="UP000245507"/>
    </source>
</evidence>
<keyword evidence="3" id="KW-1185">Reference proteome</keyword>
<dbReference type="Gene3D" id="2.30.110.10">
    <property type="entry name" value="Electron Transport, Fmn-binding Protein, Chain A"/>
    <property type="match status" value="1"/>
</dbReference>
<reference evidence="2 3" key="1">
    <citation type="submission" date="2018-05" db="EMBL/GenBank/DDBJ databases">
        <title>Nocardioides silvaticus genome.</title>
        <authorList>
            <person name="Li C."/>
            <person name="Wang G."/>
        </authorList>
    </citation>
    <scope>NUCLEOTIDE SEQUENCE [LARGE SCALE GENOMIC DNA]</scope>
    <source>
        <strain evidence="2 3">CCTCC AB 2018079</strain>
    </source>
</reference>
<evidence type="ECO:0000313" key="2">
    <source>
        <dbReference type="EMBL" id="PWN03332.1"/>
    </source>
</evidence>
<evidence type="ECO:0008006" key="4">
    <source>
        <dbReference type="Google" id="ProtNLM"/>
    </source>
</evidence>
<protein>
    <recommendedName>
        <fullName evidence="4">Pyridoxamine 5'-phosphate oxidase family protein</fullName>
    </recommendedName>
</protein>